<evidence type="ECO:0000313" key="2">
    <source>
        <dbReference type="Proteomes" id="UP001060215"/>
    </source>
</evidence>
<comment type="caution">
    <text evidence="1">The sequence shown here is derived from an EMBL/GenBank/DDBJ whole genome shotgun (WGS) entry which is preliminary data.</text>
</comment>
<dbReference type="Proteomes" id="UP001060215">
    <property type="component" value="Chromosome 15"/>
</dbReference>
<accession>A0ACC0FED6</accession>
<sequence>MENLGSKVGIEVMYLVQYMPTIGFWLMDNVLSMLPSLKHLPHSRYWSKWVEAAAQKGNTYLLNLLFGKNKAL</sequence>
<gene>
    <name evidence="1" type="ORF">LOK49_LG14G02258</name>
</gene>
<organism evidence="1 2">
    <name type="scientific">Camellia lanceoleosa</name>
    <dbReference type="NCBI Taxonomy" id="1840588"/>
    <lineage>
        <taxon>Eukaryota</taxon>
        <taxon>Viridiplantae</taxon>
        <taxon>Streptophyta</taxon>
        <taxon>Embryophyta</taxon>
        <taxon>Tracheophyta</taxon>
        <taxon>Spermatophyta</taxon>
        <taxon>Magnoliopsida</taxon>
        <taxon>eudicotyledons</taxon>
        <taxon>Gunneridae</taxon>
        <taxon>Pentapetalae</taxon>
        <taxon>asterids</taxon>
        <taxon>Ericales</taxon>
        <taxon>Theaceae</taxon>
        <taxon>Camellia</taxon>
    </lineage>
</organism>
<evidence type="ECO:0000313" key="1">
    <source>
        <dbReference type="EMBL" id="KAI7986665.1"/>
    </source>
</evidence>
<reference evidence="1 2" key="1">
    <citation type="journal article" date="2022" name="Plant J.">
        <title>Chromosome-level genome of Camellia lanceoleosa provides a valuable resource for understanding genome evolution and self-incompatibility.</title>
        <authorList>
            <person name="Gong W."/>
            <person name="Xiao S."/>
            <person name="Wang L."/>
            <person name="Liao Z."/>
            <person name="Chang Y."/>
            <person name="Mo W."/>
            <person name="Hu G."/>
            <person name="Li W."/>
            <person name="Zhao G."/>
            <person name="Zhu H."/>
            <person name="Hu X."/>
            <person name="Ji K."/>
            <person name="Xiang X."/>
            <person name="Song Q."/>
            <person name="Yuan D."/>
            <person name="Jin S."/>
            <person name="Zhang L."/>
        </authorList>
    </citation>
    <scope>NUCLEOTIDE SEQUENCE [LARGE SCALE GENOMIC DNA]</scope>
    <source>
        <strain evidence="1">SQ_2022a</strain>
    </source>
</reference>
<proteinExistence type="predicted"/>
<keyword evidence="2" id="KW-1185">Reference proteome</keyword>
<name>A0ACC0FED6_9ERIC</name>
<protein>
    <submittedName>
        <fullName evidence="1">Uncharacterized protein</fullName>
    </submittedName>
</protein>
<dbReference type="EMBL" id="CM045772">
    <property type="protein sequence ID" value="KAI7986665.1"/>
    <property type="molecule type" value="Genomic_DNA"/>
</dbReference>